<proteinExistence type="predicted"/>
<dbReference type="EMBL" id="CM047745">
    <property type="protein sequence ID" value="KAJ0024541.1"/>
    <property type="molecule type" value="Genomic_DNA"/>
</dbReference>
<accession>A0ACC0XV11</accession>
<protein>
    <submittedName>
        <fullName evidence="1">Uncharacterized protein</fullName>
    </submittedName>
</protein>
<evidence type="ECO:0000313" key="2">
    <source>
        <dbReference type="Proteomes" id="UP001163603"/>
    </source>
</evidence>
<evidence type="ECO:0000313" key="1">
    <source>
        <dbReference type="EMBL" id="KAJ0024541.1"/>
    </source>
</evidence>
<name>A0ACC0XV11_9ROSI</name>
<sequence>MTGVIQGMDVQVLIDGGSTHNFIQERVARYLNILIMPSKHFKVLIGNGDTLECEGYCPQLSLKLNNQEFLIDFYVLNLGGAEAVLGVQWLELLGRVIMDYKELYMEFQWHGKTVKLQGEPLLQCQPIQMSQLRKLTQTDGVASYFHLYVVPPPIQETNVSTLNKDLSKLLDDFAVVFSEPKELPPFREIDHHIHLAPLTKPINVKPYHYPYFQKTEIEKLVSEMLSTGVIRPSQSSYSSPVLLVKKKDGTWRFCVDYRALNQATIKDKFPIPTVDELLDELQGAVVFSKLDLRAGYHQIRVNPNDVHKTAFRTHDGHYEFVVMPFGLTNAPATFQSTMNSLFRPFLRKFVIVFFDDILVYNKSESDHLEHQQVVLTYP</sequence>
<comment type="caution">
    <text evidence="1">The sequence shown here is derived from an EMBL/GenBank/DDBJ whole genome shotgun (WGS) entry which is preliminary data.</text>
</comment>
<keyword evidence="2" id="KW-1185">Reference proteome</keyword>
<organism evidence="1 2">
    <name type="scientific">Pistacia integerrima</name>
    <dbReference type="NCBI Taxonomy" id="434235"/>
    <lineage>
        <taxon>Eukaryota</taxon>
        <taxon>Viridiplantae</taxon>
        <taxon>Streptophyta</taxon>
        <taxon>Embryophyta</taxon>
        <taxon>Tracheophyta</taxon>
        <taxon>Spermatophyta</taxon>
        <taxon>Magnoliopsida</taxon>
        <taxon>eudicotyledons</taxon>
        <taxon>Gunneridae</taxon>
        <taxon>Pentapetalae</taxon>
        <taxon>rosids</taxon>
        <taxon>malvids</taxon>
        <taxon>Sapindales</taxon>
        <taxon>Anacardiaceae</taxon>
        <taxon>Pistacia</taxon>
    </lineage>
</organism>
<reference evidence="2" key="1">
    <citation type="journal article" date="2023" name="G3 (Bethesda)">
        <title>Genome assembly and association tests identify interacting loci associated with vigor, precocity, and sex in interspecific pistachio rootstocks.</title>
        <authorList>
            <person name="Palmer W."/>
            <person name="Jacygrad E."/>
            <person name="Sagayaradj S."/>
            <person name="Cavanaugh K."/>
            <person name="Han R."/>
            <person name="Bertier L."/>
            <person name="Beede B."/>
            <person name="Kafkas S."/>
            <person name="Golino D."/>
            <person name="Preece J."/>
            <person name="Michelmore R."/>
        </authorList>
    </citation>
    <scope>NUCLEOTIDE SEQUENCE [LARGE SCALE GENOMIC DNA]</scope>
</reference>
<gene>
    <name evidence="1" type="ORF">Pint_08188</name>
</gene>
<dbReference type="Proteomes" id="UP001163603">
    <property type="component" value="Chromosome 10"/>
</dbReference>